<reference evidence="2" key="2">
    <citation type="submission" date="2020-11" db="EMBL/GenBank/DDBJ databases">
        <authorList>
            <person name="McCartney M.A."/>
            <person name="Auch B."/>
            <person name="Kono T."/>
            <person name="Mallez S."/>
            <person name="Becker A."/>
            <person name="Gohl D.M."/>
            <person name="Silverstein K.A.T."/>
            <person name="Koren S."/>
            <person name="Bechman K.B."/>
            <person name="Herman A."/>
            <person name="Abrahante J.E."/>
            <person name="Garbe J."/>
        </authorList>
    </citation>
    <scope>NUCLEOTIDE SEQUENCE</scope>
    <source>
        <strain evidence="2">Duluth1</strain>
        <tissue evidence="2">Whole animal</tissue>
    </source>
</reference>
<feature type="region of interest" description="Disordered" evidence="1">
    <location>
        <begin position="1"/>
        <end position="55"/>
    </location>
</feature>
<reference evidence="2" key="1">
    <citation type="journal article" date="2019" name="bioRxiv">
        <title>The Genome of the Zebra Mussel, Dreissena polymorpha: A Resource for Invasive Species Research.</title>
        <authorList>
            <person name="McCartney M.A."/>
            <person name="Auch B."/>
            <person name="Kono T."/>
            <person name="Mallez S."/>
            <person name="Zhang Y."/>
            <person name="Obille A."/>
            <person name="Becker A."/>
            <person name="Abrahante J.E."/>
            <person name="Garbe J."/>
            <person name="Badalamenti J.P."/>
            <person name="Herman A."/>
            <person name="Mangelson H."/>
            <person name="Liachko I."/>
            <person name="Sullivan S."/>
            <person name="Sone E.D."/>
            <person name="Koren S."/>
            <person name="Silverstein K.A.T."/>
            <person name="Beckman K.B."/>
            <person name="Gohl D.M."/>
        </authorList>
    </citation>
    <scope>NUCLEOTIDE SEQUENCE</scope>
    <source>
        <strain evidence="2">Duluth1</strain>
        <tissue evidence="2">Whole animal</tissue>
    </source>
</reference>
<feature type="compositionally biased region" description="Low complexity" evidence="1">
    <location>
        <begin position="44"/>
        <end position="55"/>
    </location>
</feature>
<dbReference type="EMBL" id="JAIWYP010000001">
    <property type="protein sequence ID" value="KAH3898040.1"/>
    <property type="molecule type" value="Genomic_DNA"/>
</dbReference>
<dbReference type="Proteomes" id="UP000828390">
    <property type="component" value="Unassembled WGS sequence"/>
</dbReference>
<evidence type="ECO:0000256" key="1">
    <source>
        <dbReference type="SAM" id="MobiDB-lite"/>
    </source>
</evidence>
<protein>
    <submittedName>
        <fullName evidence="2">Uncharacterized protein</fullName>
    </submittedName>
</protein>
<name>A0A9D4NM71_DREPO</name>
<sequence>MHKEHSLINALEAQTTDQEYDTSEPDAIQTGSPMLPDQTQAEDASTSHAASPTPS</sequence>
<organism evidence="2 3">
    <name type="scientific">Dreissena polymorpha</name>
    <name type="common">Zebra mussel</name>
    <name type="synonym">Mytilus polymorpha</name>
    <dbReference type="NCBI Taxonomy" id="45954"/>
    <lineage>
        <taxon>Eukaryota</taxon>
        <taxon>Metazoa</taxon>
        <taxon>Spiralia</taxon>
        <taxon>Lophotrochozoa</taxon>
        <taxon>Mollusca</taxon>
        <taxon>Bivalvia</taxon>
        <taxon>Autobranchia</taxon>
        <taxon>Heteroconchia</taxon>
        <taxon>Euheterodonta</taxon>
        <taxon>Imparidentia</taxon>
        <taxon>Neoheterodontei</taxon>
        <taxon>Myida</taxon>
        <taxon>Dreissenoidea</taxon>
        <taxon>Dreissenidae</taxon>
        <taxon>Dreissena</taxon>
    </lineage>
</organism>
<keyword evidence="3" id="KW-1185">Reference proteome</keyword>
<proteinExistence type="predicted"/>
<gene>
    <name evidence="2" type="ORF">DPMN_022237</name>
</gene>
<evidence type="ECO:0000313" key="2">
    <source>
        <dbReference type="EMBL" id="KAH3898040.1"/>
    </source>
</evidence>
<dbReference type="AlphaFoldDB" id="A0A9D4NM71"/>
<accession>A0A9D4NM71</accession>
<feature type="compositionally biased region" description="Polar residues" evidence="1">
    <location>
        <begin position="29"/>
        <end position="43"/>
    </location>
</feature>
<comment type="caution">
    <text evidence="2">The sequence shown here is derived from an EMBL/GenBank/DDBJ whole genome shotgun (WGS) entry which is preliminary data.</text>
</comment>
<evidence type="ECO:0000313" key="3">
    <source>
        <dbReference type="Proteomes" id="UP000828390"/>
    </source>
</evidence>